<keyword evidence="2" id="KW-1185">Reference proteome</keyword>
<dbReference type="PANTHER" id="PTHR33069">
    <property type="entry name" value="CHROMOSOME 7, WHOLE GENOME SHOTGUN SEQUENCE-RELATED"/>
    <property type="match status" value="1"/>
</dbReference>
<sequence length="120" mass="13786">MDQLDGKIDILRNLRTSMLPSIKRQLGALLESLAISKHPTYPFPDPEPTAVILSEMHGTIGKTVTSVETLAQDEPLPEPSHDHYLQDFKQFRLILTLWKKQAVIDKLGYLFEICWTWIIE</sequence>
<evidence type="ECO:0000313" key="2">
    <source>
        <dbReference type="Proteomes" id="UP000235388"/>
    </source>
</evidence>
<protein>
    <submittedName>
        <fullName evidence="1">Uncharacterized protein</fullName>
    </submittedName>
</protein>
<comment type="caution">
    <text evidence="1">The sequence shown here is derived from an EMBL/GenBank/DDBJ whole genome shotgun (WGS) entry which is preliminary data.</text>
</comment>
<accession>A0A2N5VXV2</accession>
<reference evidence="1 2" key="1">
    <citation type="submission" date="2017-11" db="EMBL/GenBank/DDBJ databases">
        <title>De novo assembly and phasing of dikaryotic genomes from two isolates of Puccinia coronata f. sp. avenae, the causal agent of oat crown rust.</title>
        <authorList>
            <person name="Miller M.E."/>
            <person name="Zhang Y."/>
            <person name="Omidvar V."/>
            <person name="Sperschneider J."/>
            <person name="Schwessinger B."/>
            <person name="Raley C."/>
            <person name="Palmer J.M."/>
            <person name="Garnica D."/>
            <person name="Upadhyaya N."/>
            <person name="Rathjen J."/>
            <person name="Taylor J.M."/>
            <person name="Park R.F."/>
            <person name="Dodds P.N."/>
            <person name="Hirsch C.D."/>
            <person name="Kianian S.F."/>
            <person name="Figueroa M."/>
        </authorList>
    </citation>
    <scope>NUCLEOTIDE SEQUENCE [LARGE SCALE GENOMIC DNA]</scope>
    <source>
        <strain evidence="1">12NC29</strain>
    </source>
</reference>
<dbReference type="Proteomes" id="UP000235388">
    <property type="component" value="Unassembled WGS sequence"/>
</dbReference>
<dbReference type="AlphaFoldDB" id="A0A2N5VXV2"/>
<gene>
    <name evidence="1" type="ORF">PCANC_03717</name>
</gene>
<organism evidence="1 2">
    <name type="scientific">Puccinia coronata f. sp. avenae</name>
    <dbReference type="NCBI Taxonomy" id="200324"/>
    <lineage>
        <taxon>Eukaryota</taxon>
        <taxon>Fungi</taxon>
        <taxon>Dikarya</taxon>
        <taxon>Basidiomycota</taxon>
        <taxon>Pucciniomycotina</taxon>
        <taxon>Pucciniomycetes</taxon>
        <taxon>Pucciniales</taxon>
        <taxon>Pucciniaceae</taxon>
        <taxon>Puccinia</taxon>
    </lineage>
</organism>
<proteinExistence type="predicted"/>
<dbReference type="STRING" id="200324.A0A2N5VXV2"/>
<name>A0A2N5VXV2_9BASI</name>
<dbReference type="PANTHER" id="PTHR33069:SF3">
    <property type="entry name" value="DYNEIN HEAVY CHAIN TAIL DOMAIN-CONTAINING PROTEIN"/>
    <property type="match status" value="1"/>
</dbReference>
<evidence type="ECO:0000313" key="1">
    <source>
        <dbReference type="EMBL" id="PLW54796.1"/>
    </source>
</evidence>
<dbReference type="EMBL" id="PGCJ01000041">
    <property type="protein sequence ID" value="PLW54796.1"/>
    <property type="molecule type" value="Genomic_DNA"/>
</dbReference>